<keyword evidence="1" id="KW-0472">Membrane</keyword>
<feature type="transmembrane region" description="Helical" evidence="1">
    <location>
        <begin position="129"/>
        <end position="147"/>
    </location>
</feature>
<evidence type="ECO:0000256" key="1">
    <source>
        <dbReference type="SAM" id="Phobius"/>
    </source>
</evidence>
<gene>
    <name evidence="3" type="ORF">CO057_01275</name>
</gene>
<comment type="caution">
    <text evidence="3">The sequence shown here is derived from an EMBL/GenBank/DDBJ whole genome shotgun (WGS) entry which is preliminary data.</text>
</comment>
<dbReference type="EMBL" id="PFSI01000020">
    <property type="protein sequence ID" value="PJC24729.1"/>
    <property type="molecule type" value="Genomic_DNA"/>
</dbReference>
<dbReference type="Pfam" id="PF02517">
    <property type="entry name" value="Rce1-like"/>
    <property type="match status" value="1"/>
</dbReference>
<feature type="transmembrane region" description="Helical" evidence="1">
    <location>
        <begin position="21"/>
        <end position="43"/>
    </location>
</feature>
<feature type="transmembrane region" description="Helical" evidence="1">
    <location>
        <begin position="167"/>
        <end position="185"/>
    </location>
</feature>
<accession>A0A2M8EPQ4</accession>
<evidence type="ECO:0000313" key="4">
    <source>
        <dbReference type="Proteomes" id="UP000230251"/>
    </source>
</evidence>
<feature type="transmembrane region" description="Helical" evidence="1">
    <location>
        <begin position="49"/>
        <end position="72"/>
    </location>
</feature>
<keyword evidence="1" id="KW-1133">Transmembrane helix</keyword>
<evidence type="ECO:0000259" key="2">
    <source>
        <dbReference type="Pfam" id="PF02517"/>
    </source>
</evidence>
<feature type="domain" description="CAAX prenyl protease 2/Lysostaphin resistance protein A-like" evidence="2">
    <location>
        <begin position="134"/>
        <end position="230"/>
    </location>
</feature>
<dbReference type="InterPro" id="IPR003675">
    <property type="entry name" value="Rce1/LyrA-like_dom"/>
</dbReference>
<feature type="transmembrane region" description="Helical" evidence="1">
    <location>
        <begin position="191"/>
        <end position="211"/>
    </location>
</feature>
<dbReference type="GO" id="GO:0004175">
    <property type="term" value="F:endopeptidase activity"/>
    <property type="evidence" value="ECO:0007669"/>
    <property type="project" value="UniProtKB-ARBA"/>
</dbReference>
<proteinExistence type="predicted"/>
<dbReference type="Proteomes" id="UP000230251">
    <property type="component" value="Unassembled WGS sequence"/>
</dbReference>
<reference evidence="4" key="1">
    <citation type="submission" date="2017-09" db="EMBL/GenBank/DDBJ databases">
        <title>Depth-based differentiation of microbial function through sediment-hosted aquifers and enrichment of novel symbionts in the deep terrestrial subsurface.</title>
        <authorList>
            <person name="Probst A.J."/>
            <person name="Ladd B."/>
            <person name="Jarett J.K."/>
            <person name="Geller-Mcgrath D.E."/>
            <person name="Sieber C.M.K."/>
            <person name="Emerson J.B."/>
            <person name="Anantharaman K."/>
            <person name="Thomas B.C."/>
            <person name="Malmstrom R."/>
            <person name="Stieglmeier M."/>
            <person name="Klingl A."/>
            <person name="Woyke T."/>
            <person name="Ryan C.M."/>
            <person name="Banfield J.F."/>
        </authorList>
    </citation>
    <scope>NUCLEOTIDE SEQUENCE [LARGE SCALE GENOMIC DNA]</scope>
</reference>
<dbReference type="GO" id="GO:0080120">
    <property type="term" value="P:CAAX-box protein maturation"/>
    <property type="evidence" value="ECO:0007669"/>
    <property type="project" value="UniProtKB-ARBA"/>
</dbReference>
<organism evidence="3 4">
    <name type="scientific">Candidatus Uhrbacteria bacterium CG_4_9_14_0_2_um_filter_41_50</name>
    <dbReference type="NCBI Taxonomy" id="1975031"/>
    <lineage>
        <taxon>Bacteria</taxon>
        <taxon>Candidatus Uhriibacteriota</taxon>
    </lineage>
</organism>
<name>A0A2M8EPQ4_9BACT</name>
<feature type="transmembrane region" description="Helical" evidence="1">
    <location>
        <begin position="84"/>
        <end position="109"/>
    </location>
</feature>
<sequence length="241" mass="27835">MTRCTKLLVKKINHMRNKIKILWLLFSVTLIIQFVGNLLYFVVFNETHIVQLVYGVTKITMLASPILFYFAGFKLPRFNLKHNISLSLIYGVITGLIMSGLILAIYFIFQPFFGQFAPNILIKIADFGILKYYWPAAIVISVLHSFFEEYYWRWYAVCGLSTKMANLNSILLGNFFFTLHHYIILSQFVPFYIAFLFGTCVGFGGVIWSHIYKRTGSLLGSWISHTLVDLCLFTIGYLLLN</sequence>
<keyword evidence="1" id="KW-0812">Transmembrane</keyword>
<dbReference type="AlphaFoldDB" id="A0A2M8EPQ4"/>
<evidence type="ECO:0000313" key="3">
    <source>
        <dbReference type="EMBL" id="PJC24729.1"/>
    </source>
</evidence>
<protein>
    <recommendedName>
        <fullName evidence="2">CAAX prenyl protease 2/Lysostaphin resistance protein A-like domain-containing protein</fullName>
    </recommendedName>
</protein>
<feature type="transmembrane region" description="Helical" evidence="1">
    <location>
        <begin position="218"/>
        <end position="240"/>
    </location>
</feature>